<evidence type="ECO:0000313" key="2">
    <source>
        <dbReference type="Proteomes" id="UP000053263"/>
    </source>
</evidence>
<protein>
    <submittedName>
        <fullName evidence="1">Uncharacterized protein</fullName>
    </submittedName>
</protein>
<sequence>MMSWVILRKDGSLRRAFLRGESCFNVVVNALHCTALSIICSICPVYTTITLASLEHLQNKFICDRYFFQPGLCLAGRGPDSLCPASLGSPRLSARLQFPLPDSSYPVSRRRLVHRLHVVRLLPRHLYQAYRFPNRPPISLMSSTAPIFCHSVVHLLGRLNLGARPPLRVPVTISVFLYIQTCGARLFSRT</sequence>
<gene>
    <name evidence="1" type="ORF">PLICRDRAFT_445304</name>
</gene>
<organism evidence="1 2">
    <name type="scientific">Plicaturopsis crispa FD-325 SS-3</name>
    <dbReference type="NCBI Taxonomy" id="944288"/>
    <lineage>
        <taxon>Eukaryota</taxon>
        <taxon>Fungi</taxon>
        <taxon>Dikarya</taxon>
        <taxon>Basidiomycota</taxon>
        <taxon>Agaricomycotina</taxon>
        <taxon>Agaricomycetes</taxon>
        <taxon>Agaricomycetidae</taxon>
        <taxon>Amylocorticiales</taxon>
        <taxon>Amylocorticiaceae</taxon>
        <taxon>Plicatura</taxon>
        <taxon>Plicaturopsis crispa</taxon>
    </lineage>
</organism>
<dbReference type="HOGENOM" id="CLU_1428525_0_0_1"/>
<reference evidence="1 2" key="1">
    <citation type="submission" date="2014-06" db="EMBL/GenBank/DDBJ databases">
        <title>Evolutionary Origins and Diversification of the Mycorrhizal Mutualists.</title>
        <authorList>
            <consortium name="DOE Joint Genome Institute"/>
            <consortium name="Mycorrhizal Genomics Consortium"/>
            <person name="Kohler A."/>
            <person name="Kuo A."/>
            <person name="Nagy L.G."/>
            <person name="Floudas D."/>
            <person name="Copeland A."/>
            <person name="Barry K.W."/>
            <person name="Cichocki N."/>
            <person name="Veneault-Fourrey C."/>
            <person name="LaButti K."/>
            <person name="Lindquist E.A."/>
            <person name="Lipzen A."/>
            <person name="Lundell T."/>
            <person name="Morin E."/>
            <person name="Murat C."/>
            <person name="Riley R."/>
            <person name="Ohm R."/>
            <person name="Sun H."/>
            <person name="Tunlid A."/>
            <person name="Henrissat B."/>
            <person name="Grigoriev I.V."/>
            <person name="Hibbett D.S."/>
            <person name="Martin F."/>
        </authorList>
    </citation>
    <scope>NUCLEOTIDE SEQUENCE [LARGE SCALE GENOMIC DNA]</scope>
    <source>
        <strain evidence="1 2">FD-325 SS-3</strain>
    </source>
</reference>
<evidence type="ECO:0000313" key="1">
    <source>
        <dbReference type="EMBL" id="KII83613.1"/>
    </source>
</evidence>
<name>A0A0C9T674_PLICR</name>
<accession>A0A0C9T674</accession>
<keyword evidence="2" id="KW-1185">Reference proteome</keyword>
<dbReference type="AlphaFoldDB" id="A0A0C9T674"/>
<dbReference type="Proteomes" id="UP000053263">
    <property type="component" value="Unassembled WGS sequence"/>
</dbReference>
<dbReference type="EMBL" id="KN832575">
    <property type="protein sequence ID" value="KII83613.1"/>
    <property type="molecule type" value="Genomic_DNA"/>
</dbReference>
<proteinExistence type="predicted"/>